<dbReference type="GO" id="GO:0004518">
    <property type="term" value="F:nuclease activity"/>
    <property type="evidence" value="ECO:0007669"/>
    <property type="project" value="InterPro"/>
</dbReference>
<sequence length="499" mass="54698">MRGFTCSGGTGGNRGIALVQAGLPVPAAVGSSGFLSEGAQPRPPILPAPGVPWGFPAREFLRKKLIGKEVCFTVEYKTPQGREYGMVYLGKDTSGENIAESLVAEGLASRREGIRANNPEQSRLAELEEQAKSAKKGMWSEGTGSHTIRDLKYTIENPRHFVDSMHQKPVNAIIEHVRDGSVVRALLLPDYYLVGVAGVKLWGLRGADPLAVPEPFAAEAKFFTESRLLQRDVQIVLESCHNQNILGTILHPASGAGGGEGLLREGRDRCLMHCWGPILTPPRAGPWALSRRCPALDLVLPVGMVFTTASLPPQVMQVLNADAIVVKLNSGDHKTIHLSSIRPPRLEGDSTQDKNRKLRPLYDIPYMFEAREFLRKKLIGKKVRRGRGWWRRSSFCLPPETPSRVPWREASRSAHPEGGAPSLLCCRWTAVSSGRREAGRQPAAAIPVPKVAGREPVTPRNRSKKPFGRECRRSPFLKLPITLQCAAAARAGLLPSLFW</sequence>
<evidence type="ECO:0000259" key="1">
    <source>
        <dbReference type="PROSITE" id="PS50830"/>
    </source>
</evidence>
<dbReference type="PANTHER" id="PTHR12302:SF2">
    <property type="entry name" value="STAPHYLOCOCCAL NUCLEASE DOMAIN-CONTAINING PROTEIN 1"/>
    <property type="match status" value="1"/>
</dbReference>
<dbReference type="PROSITE" id="PS50830">
    <property type="entry name" value="TNASE_3"/>
    <property type="match status" value="1"/>
</dbReference>
<dbReference type="GO" id="GO:0005829">
    <property type="term" value="C:cytosol"/>
    <property type="evidence" value="ECO:0007669"/>
    <property type="project" value="TreeGrafter"/>
</dbReference>
<dbReference type="CDD" id="cd00175">
    <property type="entry name" value="SNc"/>
    <property type="match status" value="1"/>
</dbReference>
<dbReference type="PROSITE" id="PS01284">
    <property type="entry name" value="TNASE_2"/>
    <property type="match status" value="1"/>
</dbReference>
<dbReference type="Gene3D" id="2.40.50.90">
    <property type="match status" value="3"/>
</dbReference>
<evidence type="ECO:0000313" key="3">
    <source>
        <dbReference type="Proteomes" id="UP000694555"/>
    </source>
</evidence>
<dbReference type="PANTHER" id="PTHR12302">
    <property type="entry name" value="EBNA2 BINDING PROTEIN P100"/>
    <property type="match status" value="1"/>
</dbReference>
<dbReference type="Ensembl" id="ENSBJAT00000025387.1">
    <property type="protein sequence ID" value="ENSBJAP00000024706.1"/>
    <property type="gene ID" value="ENSBJAG00000015789.1"/>
</dbReference>
<reference evidence="2" key="2">
    <citation type="submission" date="2025-09" db="UniProtKB">
        <authorList>
            <consortium name="Ensembl"/>
        </authorList>
    </citation>
    <scope>IDENTIFICATION</scope>
</reference>
<dbReference type="Pfam" id="PF00565">
    <property type="entry name" value="SNase"/>
    <property type="match status" value="1"/>
</dbReference>
<dbReference type="GO" id="GO:0003723">
    <property type="term" value="F:RNA binding"/>
    <property type="evidence" value="ECO:0007669"/>
    <property type="project" value="TreeGrafter"/>
</dbReference>
<dbReference type="Proteomes" id="UP000694555">
    <property type="component" value="Unplaced"/>
</dbReference>
<dbReference type="SUPFAM" id="SSF50199">
    <property type="entry name" value="Staphylococcal nuclease"/>
    <property type="match status" value="3"/>
</dbReference>
<reference evidence="2" key="1">
    <citation type="submission" date="2025-08" db="UniProtKB">
        <authorList>
            <consortium name="Ensembl"/>
        </authorList>
    </citation>
    <scope>IDENTIFICATION</scope>
</reference>
<name>A0A8C0C2Y5_9AVES</name>
<keyword evidence="3" id="KW-1185">Reference proteome</keyword>
<evidence type="ECO:0000313" key="2">
    <source>
        <dbReference type="Ensembl" id="ENSBJAP00000024706.1"/>
    </source>
</evidence>
<feature type="domain" description="TNase-like" evidence="1">
    <location>
        <begin position="52"/>
        <end position="141"/>
    </location>
</feature>
<protein>
    <submittedName>
        <fullName evidence="2">Staphylococcal nuclease and tudor domain containing 1</fullName>
    </submittedName>
</protein>
<dbReference type="InterPro" id="IPR016071">
    <property type="entry name" value="Staphylococal_nuclease_OB-fold"/>
</dbReference>
<dbReference type="GO" id="GO:0005634">
    <property type="term" value="C:nucleus"/>
    <property type="evidence" value="ECO:0007669"/>
    <property type="project" value="TreeGrafter"/>
</dbReference>
<dbReference type="GO" id="GO:0006402">
    <property type="term" value="P:mRNA catabolic process"/>
    <property type="evidence" value="ECO:0007669"/>
    <property type="project" value="TreeGrafter"/>
</dbReference>
<dbReference type="AlphaFoldDB" id="A0A8C0C2Y5"/>
<organism evidence="2 3">
    <name type="scientific">Buteo japonicus</name>
    <dbReference type="NCBI Taxonomy" id="224669"/>
    <lineage>
        <taxon>Eukaryota</taxon>
        <taxon>Metazoa</taxon>
        <taxon>Chordata</taxon>
        <taxon>Craniata</taxon>
        <taxon>Vertebrata</taxon>
        <taxon>Euteleostomi</taxon>
        <taxon>Archelosauria</taxon>
        <taxon>Archosauria</taxon>
        <taxon>Dinosauria</taxon>
        <taxon>Saurischia</taxon>
        <taxon>Theropoda</taxon>
        <taxon>Coelurosauria</taxon>
        <taxon>Aves</taxon>
        <taxon>Neognathae</taxon>
        <taxon>Neoaves</taxon>
        <taxon>Telluraves</taxon>
        <taxon>Accipitrimorphae</taxon>
        <taxon>Accipitriformes</taxon>
        <taxon>Accipitridae</taxon>
        <taxon>Accipitrinae</taxon>
        <taxon>Buteo</taxon>
    </lineage>
</organism>
<proteinExistence type="predicted"/>
<accession>A0A8C0C2Y5</accession>
<dbReference type="InterPro" id="IPR035437">
    <property type="entry name" value="SNase_OB-fold_sf"/>
</dbReference>
<dbReference type="SMART" id="SM00318">
    <property type="entry name" value="SNc"/>
    <property type="match status" value="3"/>
</dbReference>
<dbReference type="InterPro" id="IPR002071">
    <property type="entry name" value="Thermonucl_AS"/>
</dbReference>